<feature type="domain" description="PilX/PilW C-terminal" evidence="1">
    <location>
        <begin position="93"/>
        <end position="171"/>
    </location>
</feature>
<dbReference type="Proteomes" id="UP000189462">
    <property type="component" value="Unassembled WGS sequence"/>
</dbReference>
<comment type="caution">
    <text evidence="3">The sequence shown here is derived from an EMBL/GenBank/DDBJ whole genome shotgun (WGS) entry which is preliminary data.</text>
</comment>
<dbReference type="InterPro" id="IPR025746">
    <property type="entry name" value="PilX_N_dom"/>
</dbReference>
<dbReference type="STRING" id="108003.B1C78_07505"/>
<evidence type="ECO:0000259" key="2">
    <source>
        <dbReference type="Pfam" id="PF14341"/>
    </source>
</evidence>
<evidence type="ECO:0000313" key="3">
    <source>
        <dbReference type="EMBL" id="OOG24912.1"/>
    </source>
</evidence>
<dbReference type="EMBL" id="MVBK01000042">
    <property type="protein sequence ID" value="OOG24912.1"/>
    <property type="molecule type" value="Genomic_DNA"/>
</dbReference>
<dbReference type="OrthoDB" id="5298746at2"/>
<protein>
    <recommendedName>
        <fullName evidence="5">Pilus assembly protein PilX</fullName>
    </recommendedName>
</protein>
<name>A0A1V3NJ90_9GAMM</name>
<accession>A0A1V3NJ90</accession>
<evidence type="ECO:0000259" key="1">
    <source>
        <dbReference type="Pfam" id="PF13681"/>
    </source>
</evidence>
<feature type="domain" description="Type 4 fimbrial biogenesis protein PilX N-terminal" evidence="2">
    <location>
        <begin position="14"/>
        <end position="64"/>
    </location>
</feature>
<evidence type="ECO:0000313" key="4">
    <source>
        <dbReference type="Proteomes" id="UP000189462"/>
    </source>
</evidence>
<proteinExistence type="predicted"/>
<sequence length="171" mass="18490">MRSAPQQLFVRQQSGSALIIALVFLLLMTLVGVTAMQTTTLQERMAGNLRDRDMALQAAESALREGEWRLQQPTIPAFVLPPVPGGGRAATWNGYNWNQSAVQTHTLPTTAGFTVAAQPRYVIEQFPPSPDPAGTLAADGPMPEVEMFRVTARAVGGSAEAVVILQTTFRR</sequence>
<organism evidence="3 4">
    <name type="scientific">Thioalkalivibrio denitrificans</name>
    <dbReference type="NCBI Taxonomy" id="108003"/>
    <lineage>
        <taxon>Bacteria</taxon>
        <taxon>Pseudomonadati</taxon>
        <taxon>Pseudomonadota</taxon>
        <taxon>Gammaproteobacteria</taxon>
        <taxon>Chromatiales</taxon>
        <taxon>Ectothiorhodospiraceae</taxon>
        <taxon>Thioalkalivibrio</taxon>
    </lineage>
</organism>
<reference evidence="3 4" key="1">
    <citation type="submission" date="2017-02" db="EMBL/GenBank/DDBJ databases">
        <title>Genomic diversity within the haloalkaliphilic genus Thioalkalivibrio.</title>
        <authorList>
            <person name="Ahn A.-C."/>
            <person name="Meier-Kolthoff J."/>
            <person name="Overmars L."/>
            <person name="Richter M."/>
            <person name="Woyke T."/>
            <person name="Sorokin D.Y."/>
            <person name="Muyzer G."/>
        </authorList>
    </citation>
    <scope>NUCLEOTIDE SEQUENCE [LARGE SCALE GENOMIC DNA]</scope>
    <source>
        <strain evidence="3 4">ALJD</strain>
    </source>
</reference>
<keyword evidence="4" id="KW-1185">Reference proteome</keyword>
<dbReference type="Pfam" id="PF14341">
    <property type="entry name" value="PilX_N"/>
    <property type="match status" value="1"/>
</dbReference>
<dbReference type="RefSeq" id="WP_077278535.1">
    <property type="nucleotide sequence ID" value="NZ_MVBK01000042.1"/>
</dbReference>
<dbReference type="Pfam" id="PF13681">
    <property type="entry name" value="PilX"/>
    <property type="match status" value="1"/>
</dbReference>
<gene>
    <name evidence="3" type="ORF">B1C78_07505</name>
</gene>
<dbReference type="InterPro" id="IPR025205">
    <property type="entry name" value="PilX/PilW_C"/>
</dbReference>
<dbReference type="AlphaFoldDB" id="A0A1V3NJ90"/>
<evidence type="ECO:0008006" key="5">
    <source>
        <dbReference type="Google" id="ProtNLM"/>
    </source>
</evidence>